<evidence type="ECO:0000313" key="3">
    <source>
        <dbReference type="EMBL" id="OAD43580.1"/>
    </source>
</evidence>
<dbReference type="EMBL" id="CP017476">
    <property type="protein sequence ID" value="AOW14395.1"/>
    <property type="molecule type" value="Genomic_DNA"/>
</dbReference>
<feature type="region of interest" description="Disordered" evidence="1">
    <location>
        <begin position="89"/>
        <end position="111"/>
    </location>
</feature>
<reference evidence="2 5" key="2">
    <citation type="submission" date="2016-10" db="EMBL/GenBank/DDBJ databases">
        <title>Hydorgenophaga sp. LPB0072 isolated from gastropod.</title>
        <authorList>
            <person name="Kim E."/>
            <person name="Yi H."/>
        </authorList>
    </citation>
    <scope>NUCLEOTIDE SEQUENCE [LARGE SCALE GENOMIC DNA]</scope>
    <source>
        <strain evidence="2 5">LPB0072</strain>
    </source>
</reference>
<evidence type="ECO:0000313" key="5">
    <source>
        <dbReference type="Proteomes" id="UP000185680"/>
    </source>
</evidence>
<reference evidence="3 4" key="1">
    <citation type="submission" date="2016-02" db="EMBL/GenBank/DDBJ databases">
        <title>Draft genome sequence of Hydrogenophaga sp. LPB0072.</title>
        <authorList>
            <person name="Shin S.-K."/>
            <person name="Yi H."/>
        </authorList>
    </citation>
    <scope>NUCLEOTIDE SEQUENCE [LARGE SCALE GENOMIC DNA]</scope>
    <source>
        <strain evidence="3 4">LPB0072</strain>
    </source>
</reference>
<evidence type="ECO:0008006" key="6">
    <source>
        <dbReference type="Google" id="ProtNLM"/>
    </source>
</evidence>
<gene>
    <name evidence="2" type="ORF">LPB072_17700</name>
    <name evidence="3" type="ORF">LPB72_03335</name>
</gene>
<accession>A0A167ITS7</accession>
<dbReference type="Proteomes" id="UP000185680">
    <property type="component" value="Chromosome"/>
</dbReference>
<sequence>MGVLFVVPGIDKTLRVNGRLLVSTHGSEWQLCQEGPPPQKRVTRVAVKSGCWHCAKAFMCPDLCDPTSQVDHAAVMPGMGEMLRDPLREFHGAEAHTRTRSETAERDPNAL</sequence>
<evidence type="ECO:0000313" key="4">
    <source>
        <dbReference type="Proteomes" id="UP000185657"/>
    </source>
</evidence>
<proteinExistence type="predicted"/>
<protein>
    <recommendedName>
        <fullName evidence="6">4Fe-4S Wbl-type domain-containing protein</fullName>
    </recommendedName>
</protein>
<dbReference type="AlphaFoldDB" id="A0A167ITS7"/>
<evidence type="ECO:0000256" key="1">
    <source>
        <dbReference type="SAM" id="MobiDB-lite"/>
    </source>
</evidence>
<dbReference type="EMBL" id="LVWD01000003">
    <property type="protein sequence ID" value="OAD43580.1"/>
    <property type="molecule type" value="Genomic_DNA"/>
</dbReference>
<dbReference type="KEGG" id="hyl:LPB072_17700"/>
<name>A0A167ITS7_9BURK</name>
<keyword evidence="4" id="KW-1185">Reference proteome</keyword>
<evidence type="ECO:0000313" key="2">
    <source>
        <dbReference type="EMBL" id="AOW14395.1"/>
    </source>
</evidence>
<organism evidence="2 5">
    <name type="scientific">Hydrogenophaga crassostreae</name>
    <dbReference type="NCBI Taxonomy" id="1763535"/>
    <lineage>
        <taxon>Bacteria</taxon>
        <taxon>Pseudomonadati</taxon>
        <taxon>Pseudomonadota</taxon>
        <taxon>Betaproteobacteria</taxon>
        <taxon>Burkholderiales</taxon>
        <taxon>Comamonadaceae</taxon>
        <taxon>Hydrogenophaga</taxon>
    </lineage>
</organism>
<dbReference type="Proteomes" id="UP000185657">
    <property type="component" value="Unassembled WGS sequence"/>
</dbReference>